<keyword evidence="2" id="KW-0472">Membrane</keyword>
<sequence>MRDTLRVQLWPLPTLGIALAVVAGVGLPLLDERFQSDMPSWLRTYLYSGTSDAARSVLEAIAGSLVTVTALTFSLTVLTLQLASSQFSPRLLRTFTADRYVQTTLALFLATFTFALTVLRSVRTGEDGRTGFVPQVSVTAALVLTLASLLALVLFLSHLAREIRVETMMNSVHSDADRTLERLLPEKQDGLRSEKRDGLRPEKRDGLRPEKREASSGDSATGSPPAPPPPAAVPEPPANALTLTAGTSGFLTHVDEAALLNTAIETDSVVLIDRRPGSSLIAGTPVGAAWPRSGEPFSQETRTRLAAEVPEAVRTGTERTDLQDVAFGLRQLTDIAAKALSPGINDPTTAVHALSHSSALLCEMVRRDLGPRLLFDDHQRVRVVLRRPGLSDLLGLAVDQPLRYGAGEPAVLARIAALLREIAWCGAAGQHPPITAALARLRSAVDTGDLDATERRRLTRLTESVDEALAGRWAPGRGD</sequence>
<organism evidence="3 4">
    <name type="scientific">Streptomyces spongiicola</name>
    <dbReference type="NCBI Taxonomy" id="1690221"/>
    <lineage>
        <taxon>Bacteria</taxon>
        <taxon>Bacillati</taxon>
        <taxon>Actinomycetota</taxon>
        <taxon>Actinomycetes</taxon>
        <taxon>Kitasatosporales</taxon>
        <taxon>Streptomycetaceae</taxon>
        <taxon>Streptomyces</taxon>
    </lineage>
</organism>
<feature type="region of interest" description="Disordered" evidence="1">
    <location>
        <begin position="179"/>
        <end position="241"/>
    </location>
</feature>
<dbReference type="RefSeq" id="WP_109295617.1">
    <property type="nucleotide sequence ID" value="NZ_CP029254.1"/>
</dbReference>
<dbReference type="InterPro" id="IPR018723">
    <property type="entry name" value="DUF2254_membrane"/>
</dbReference>
<feature type="compositionally biased region" description="Basic and acidic residues" evidence="1">
    <location>
        <begin position="179"/>
        <end position="215"/>
    </location>
</feature>
<gene>
    <name evidence="3" type="ORF">DDQ41_19425</name>
</gene>
<evidence type="ECO:0000313" key="3">
    <source>
        <dbReference type="EMBL" id="AWK10712.1"/>
    </source>
</evidence>
<evidence type="ECO:0000256" key="2">
    <source>
        <dbReference type="SAM" id="Phobius"/>
    </source>
</evidence>
<keyword evidence="4" id="KW-1185">Reference proteome</keyword>
<dbReference type="Pfam" id="PF10011">
    <property type="entry name" value="DUF2254"/>
    <property type="match status" value="1"/>
</dbReference>
<feature type="compositionally biased region" description="Pro residues" evidence="1">
    <location>
        <begin position="224"/>
        <end position="237"/>
    </location>
</feature>
<proteinExistence type="predicted"/>
<keyword evidence="2" id="KW-0812">Transmembrane</keyword>
<name>A0ABM6V9S1_9ACTN</name>
<dbReference type="Proteomes" id="UP000245051">
    <property type="component" value="Chromosome"/>
</dbReference>
<feature type="transmembrane region" description="Helical" evidence="2">
    <location>
        <begin position="12"/>
        <end position="30"/>
    </location>
</feature>
<feature type="transmembrane region" description="Helical" evidence="2">
    <location>
        <begin position="100"/>
        <end position="119"/>
    </location>
</feature>
<accession>A0ABM6V9S1</accession>
<evidence type="ECO:0000313" key="4">
    <source>
        <dbReference type="Proteomes" id="UP000245051"/>
    </source>
</evidence>
<keyword evidence="2" id="KW-1133">Transmembrane helix</keyword>
<feature type="transmembrane region" description="Helical" evidence="2">
    <location>
        <begin position="60"/>
        <end position="80"/>
    </location>
</feature>
<feature type="transmembrane region" description="Helical" evidence="2">
    <location>
        <begin position="139"/>
        <end position="160"/>
    </location>
</feature>
<protein>
    <submittedName>
        <fullName evidence="3">DUF2254 domain-containing protein</fullName>
    </submittedName>
</protein>
<evidence type="ECO:0000256" key="1">
    <source>
        <dbReference type="SAM" id="MobiDB-lite"/>
    </source>
</evidence>
<dbReference type="EMBL" id="CP029254">
    <property type="protein sequence ID" value="AWK10712.1"/>
    <property type="molecule type" value="Genomic_DNA"/>
</dbReference>
<reference evidence="3 4" key="1">
    <citation type="submission" date="2018-05" db="EMBL/GenBank/DDBJ databases">
        <title>Complete genome sequence of the Type Strain of Streptomyces spongiicola HNM0071, the producer of staurosporine.</title>
        <authorList>
            <person name="Zhou S."/>
            <person name="Huang X."/>
        </authorList>
    </citation>
    <scope>NUCLEOTIDE SEQUENCE [LARGE SCALE GENOMIC DNA]</scope>
    <source>
        <strain evidence="3 4">HNM0071</strain>
    </source>
</reference>